<organism evidence="9 10">
    <name type="scientific">Algoriphagus hitonicola</name>
    <dbReference type="NCBI Taxonomy" id="435880"/>
    <lineage>
        <taxon>Bacteria</taxon>
        <taxon>Pseudomonadati</taxon>
        <taxon>Bacteroidota</taxon>
        <taxon>Cytophagia</taxon>
        <taxon>Cytophagales</taxon>
        <taxon>Cyclobacteriaceae</taxon>
        <taxon>Algoriphagus</taxon>
    </lineage>
</organism>
<gene>
    <name evidence="9" type="ORF">SAMN04487988_105232</name>
</gene>
<dbReference type="AlphaFoldDB" id="A0A1I2T6C4"/>
<dbReference type="STRING" id="435880.SAMN04487988_105232"/>
<evidence type="ECO:0000259" key="6">
    <source>
        <dbReference type="PROSITE" id="PS50109"/>
    </source>
</evidence>
<dbReference type="PROSITE" id="PS50113">
    <property type="entry name" value="PAC"/>
    <property type="match status" value="1"/>
</dbReference>
<dbReference type="InterPro" id="IPR003594">
    <property type="entry name" value="HATPase_dom"/>
</dbReference>
<feature type="domain" description="Histidine kinase" evidence="6">
    <location>
        <begin position="283"/>
        <end position="496"/>
    </location>
</feature>
<keyword evidence="5" id="KW-0418">Kinase</keyword>
<feature type="domain" description="PAS" evidence="7">
    <location>
        <begin position="32"/>
        <end position="87"/>
    </location>
</feature>
<dbReference type="Gene3D" id="3.30.565.10">
    <property type="entry name" value="Histidine kinase-like ATPase, C-terminal domain"/>
    <property type="match status" value="1"/>
</dbReference>
<dbReference type="Pfam" id="PF02518">
    <property type="entry name" value="HATPase_c"/>
    <property type="match status" value="1"/>
</dbReference>
<dbReference type="InterPro" id="IPR000700">
    <property type="entry name" value="PAS-assoc_C"/>
</dbReference>
<dbReference type="PANTHER" id="PTHR43304">
    <property type="entry name" value="PHYTOCHROME-LIKE PROTEIN CPH1"/>
    <property type="match status" value="1"/>
</dbReference>
<keyword evidence="3" id="KW-0597">Phosphoprotein</keyword>
<evidence type="ECO:0000259" key="8">
    <source>
        <dbReference type="PROSITE" id="PS50113"/>
    </source>
</evidence>
<dbReference type="InterPro" id="IPR052162">
    <property type="entry name" value="Sensor_kinase/Photoreceptor"/>
</dbReference>
<dbReference type="InterPro" id="IPR013656">
    <property type="entry name" value="PAS_4"/>
</dbReference>
<feature type="domain" description="PAS" evidence="7">
    <location>
        <begin position="144"/>
        <end position="218"/>
    </location>
</feature>
<dbReference type="RefSeq" id="WP_092790878.1">
    <property type="nucleotide sequence ID" value="NZ_FOPC01000005.1"/>
</dbReference>
<evidence type="ECO:0000313" key="9">
    <source>
        <dbReference type="EMBL" id="SFG60428.1"/>
    </source>
</evidence>
<dbReference type="InterPro" id="IPR035965">
    <property type="entry name" value="PAS-like_dom_sf"/>
</dbReference>
<evidence type="ECO:0000256" key="2">
    <source>
        <dbReference type="ARBA" id="ARBA00012438"/>
    </source>
</evidence>
<accession>A0A1I2T6C4</accession>
<keyword evidence="4" id="KW-0808">Transferase</keyword>
<sequence length="496" mass="57017">MSKKLSTEHKLKPAIELNSEFGNSFQFAAIGMALVNQDGRWIAVNTSLCKILGYSEEELQSLTFQDITHPDDLEKDLEFAKQLINREIDSYQIEKRYIKKSDQPIWINLTGTAIWNEDGSFRYFIAQIQDISLRKEALERLADRERLFRSIFNSTFQFIGFLDKDGVLQEANQTALDFAGIKLEDVAGKYFWDCYWWQISKETQEKLKYSVERAAKGEFVAYEVEVWGRNQVPSTIVFNLKPVFNAENNVLALIAEGRLIQDIVETRNELIQKNQELEQFTSIASHDLREPLRMMKSFGELLQRNYSQKLDEKGIKYINMMVGATRRMGNLIEDLLRYSRLGNDLTPLEEVSVADLLSEIKGLYGELIDEKNATLRYGNLPVIQGRRLPLQLLFQNLIGNALKYQAPGNLPLISIEVEDVGSFWKFSIADNGIGIDKKYLEDVFSLFKRLHTNQEYPGTGLGLSLCKKIVYQHGGEIWIESEFGKGSTVYFTIKKQ</sequence>
<dbReference type="SUPFAM" id="SSF47384">
    <property type="entry name" value="Homodimeric domain of signal transducing histidine kinase"/>
    <property type="match status" value="1"/>
</dbReference>
<dbReference type="SMART" id="SM00388">
    <property type="entry name" value="HisKA"/>
    <property type="match status" value="1"/>
</dbReference>
<comment type="catalytic activity">
    <reaction evidence="1">
        <text>ATP + protein L-histidine = ADP + protein N-phospho-L-histidine.</text>
        <dbReference type="EC" id="2.7.13.3"/>
    </reaction>
</comment>
<dbReference type="CDD" id="cd00130">
    <property type="entry name" value="PAS"/>
    <property type="match status" value="2"/>
</dbReference>
<dbReference type="PROSITE" id="PS50109">
    <property type="entry name" value="HIS_KIN"/>
    <property type="match status" value="1"/>
</dbReference>
<evidence type="ECO:0000256" key="5">
    <source>
        <dbReference type="ARBA" id="ARBA00022777"/>
    </source>
</evidence>
<dbReference type="SUPFAM" id="SSF55874">
    <property type="entry name" value="ATPase domain of HSP90 chaperone/DNA topoisomerase II/histidine kinase"/>
    <property type="match status" value="1"/>
</dbReference>
<dbReference type="EC" id="2.7.13.3" evidence="2"/>
<dbReference type="OrthoDB" id="905895at2"/>
<dbReference type="PROSITE" id="PS50112">
    <property type="entry name" value="PAS"/>
    <property type="match status" value="2"/>
</dbReference>
<dbReference type="InterPro" id="IPR005467">
    <property type="entry name" value="His_kinase_dom"/>
</dbReference>
<evidence type="ECO:0000256" key="4">
    <source>
        <dbReference type="ARBA" id="ARBA00022679"/>
    </source>
</evidence>
<evidence type="ECO:0000256" key="1">
    <source>
        <dbReference type="ARBA" id="ARBA00000085"/>
    </source>
</evidence>
<dbReference type="InterPro" id="IPR036097">
    <property type="entry name" value="HisK_dim/P_sf"/>
</dbReference>
<dbReference type="Pfam" id="PF13426">
    <property type="entry name" value="PAS_9"/>
    <property type="match status" value="1"/>
</dbReference>
<reference evidence="10" key="1">
    <citation type="submission" date="2016-10" db="EMBL/GenBank/DDBJ databases">
        <authorList>
            <person name="Varghese N."/>
            <person name="Submissions S."/>
        </authorList>
    </citation>
    <scope>NUCLEOTIDE SEQUENCE [LARGE SCALE GENOMIC DNA]</scope>
    <source>
        <strain evidence="10">DSM 19315</strain>
    </source>
</reference>
<dbReference type="NCBIfam" id="TIGR00229">
    <property type="entry name" value="sensory_box"/>
    <property type="match status" value="2"/>
</dbReference>
<dbReference type="CDD" id="cd00082">
    <property type="entry name" value="HisKA"/>
    <property type="match status" value="1"/>
</dbReference>
<dbReference type="SMART" id="SM00387">
    <property type="entry name" value="HATPase_c"/>
    <property type="match status" value="1"/>
</dbReference>
<dbReference type="InterPro" id="IPR036890">
    <property type="entry name" value="HATPase_C_sf"/>
</dbReference>
<evidence type="ECO:0000313" key="10">
    <source>
        <dbReference type="Proteomes" id="UP000199642"/>
    </source>
</evidence>
<protein>
    <recommendedName>
        <fullName evidence="2">histidine kinase</fullName>
        <ecNumber evidence="2">2.7.13.3</ecNumber>
    </recommendedName>
</protein>
<dbReference type="InterPro" id="IPR000014">
    <property type="entry name" value="PAS"/>
</dbReference>
<feature type="domain" description="PAC" evidence="8">
    <location>
        <begin position="91"/>
        <end position="143"/>
    </location>
</feature>
<name>A0A1I2T6C4_9BACT</name>
<dbReference type="SMART" id="SM00086">
    <property type="entry name" value="PAC"/>
    <property type="match status" value="2"/>
</dbReference>
<dbReference type="InterPro" id="IPR003661">
    <property type="entry name" value="HisK_dim/P_dom"/>
</dbReference>
<evidence type="ECO:0000259" key="7">
    <source>
        <dbReference type="PROSITE" id="PS50112"/>
    </source>
</evidence>
<dbReference type="Pfam" id="PF08448">
    <property type="entry name" value="PAS_4"/>
    <property type="match status" value="1"/>
</dbReference>
<dbReference type="Gene3D" id="3.30.450.20">
    <property type="entry name" value="PAS domain"/>
    <property type="match status" value="2"/>
</dbReference>
<dbReference type="EMBL" id="FOPC01000005">
    <property type="protein sequence ID" value="SFG60428.1"/>
    <property type="molecule type" value="Genomic_DNA"/>
</dbReference>
<dbReference type="PRINTS" id="PR00344">
    <property type="entry name" value="BCTRLSENSOR"/>
</dbReference>
<dbReference type="Gene3D" id="1.10.287.130">
    <property type="match status" value="1"/>
</dbReference>
<dbReference type="InterPro" id="IPR004358">
    <property type="entry name" value="Sig_transdc_His_kin-like_C"/>
</dbReference>
<dbReference type="SMART" id="SM00091">
    <property type="entry name" value="PAS"/>
    <property type="match status" value="2"/>
</dbReference>
<dbReference type="InterPro" id="IPR001610">
    <property type="entry name" value="PAC"/>
</dbReference>
<keyword evidence="10" id="KW-1185">Reference proteome</keyword>
<dbReference type="Proteomes" id="UP000199642">
    <property type="component" value="Unassembled WGS sequence"/>
</dbReference>
<dbReference type="PANTHER" id="PTHR43304:SF1">
    <property type="entry name" value="PAC DOMAIN-CONTAINING PROTEIN"/>
    <property type="match status" value="1"/>
</dbReference>
<proteinExistence type="predicted"/>
<dbReference type="SUPFAM" id="SSF55785">
    <property type="entry name" value="PYP-like sensor domain (PAS domain)"/>
    <property type="match status" value="2"/>
</dbReference>
<dbReference type="Pfam" id="PF00512">
    <property type="entry name" value="HisKA"/>
    <property type="match status" value="1"/>
</dbReference>
<evidence type="ECO:0000256" key="3">
    <source>
        <dbReference type="ARBA" id="ARBA00022553"/>
    </source>
</evidence>
<dbReference type="GO" id="GO:0000155">
    <property type="term" value="F:phosphorelay sensor kinase activity"/>
    <property type="evidence" value="ECO:0007669"/>
    <property type="project" value="InterPro"/>
</dbReference>